<gene>
    <name evidence="3" type="primary">sle_01960</name>
</gene>
<dbReference type="GO" id="GO:0016787">
    <property type="term" value="F:hydrolase activity"/>
    <property type="evidence" value="ECO:0007669"/>
    <property type="project" value="UniProtKB-KW"/>
</dbReference>
<dbReference type="SUPFAM" id="SSF63817">
    <property type="entry name" value="Sortase"/>
    <property type="match status" value="1"/>
</dbReference>
<accession>A0A0F7VN59</accession>
<dbReference type="Proteomes" id="UP000035016">
    <property type="component" value="Chromosome Chromosome"/>
</dbReference>
<dbReference type="InterPro" id="IPR023365">
    <property type="entry name" value="Sortase_dom-sf"/>
</dbReference>
<evidence type="ECO:0000313" key="3">
    <source>
        <dbReference type="EMBL" id="CQR59658.1"/>
    </source>
</evidence>
<protein>
    <submittedName>
        <fullName evidence="3">Peptidase</fullName>
    </submittedName>
</protein>
<dbReference type="EMBL" id="LN831790">
    <property type="protein sequence ID" value="CQR59658.1"/>
    <property type="molecule type" value="Genomic_DNA"/>
</dbReference>
<dbReference type="RefSeq" id="WP_047121439.1">
    <property type="nucleotide sequence ID" value="NZ_AZSD01000114.1"/>
</dbReference>
<feature type="compositionally biased region" description="Low complexity" evidence="2">
    <location>
        <begin position="45"/>
        <end position="62"/>
    </location>
</feature>
<proteinExistence type="predicted"/>
<dbReference type="KEGG" id="sle:sle_01960"/>
<reference evidence="3 4" key="1">
    <citation type="submission" date="2015-02" db="EMBL/GenBank/DDBJ databases">
        <authorList>
            <person name="Gomez-Escribano P.J."/>
        </authorList>
    </citation>
    <scope>NUCLEOTIDE SEQUENCE [LARGE SCALE GENOMIC DNA]</scope>
    <source>
        <strain evidence="4">C34 (DSM 42122 / NRRL B-24963)</strain>
    </source>
</reference>
<dbReference type="InterPro" id="IPR042001">
    <property type="entry name" value="Sortase_F"/>
</dbReference>
<feature type="region of interest" description="Disordered" evidence="2">
    <location>
        <begin position="39"/>
        <end position="75"/>
    </location>
</feature>
<sequence>MEPGHETSASASSFTPSAKYLSVALVTGVLLVVGAVHDGQPPQPSTGQSFTPGGPTSSGTSSADRPAVQPLPSADPVSLRIPAIRVHAPVAELGLDERGALQSPPDEPNLAGWYSEGTAPGSAGTAVIAGHVDLPTGSPGVFYDLGALTRGNRIEVRRSDGRTAVFTVDAVEVHDKERFPSEKVYGSSDVPELRVITCGGGYVRNDGYQGNVVVYATLAGVKQPTDASLPG</sequence>
<keyword evidence="1" id="KW-0378">Hydrolase</keyword>
<dbReference type="Pfam" id="PF04203">
    <property type="entry name" value="Sortase"/>
    <property type="match status" value="1"/>
</dbReference>
<dbReference type="AlphaFoldDB" id="A0A0F7VN59"/>
<dbReference type="Gene3D" id="2.40.260.10">
    <property type="entry name" value="Sortase"/>
    <property type="match status" value="1"/>
</dbReference>
<evidence type="ECO:0000256" key="2">
    <source>
        <dbReference type="SAM" id="MobiDB-lite"/>
    </source>
</evidence>
<dbReference type="NCBIfam" id="NF033748">
    <property type="entry name" value="class_F_sortase"/>
    <property type="match status" value="1"/>
</dbReference>
<dbReference type="CDD" id="cd05829">
    <property type="entry name" value="Sortase_F"/>
    <property type="match status" value="1"/>
</dbReference>
<dbReference type="InterPro" id="IPR005754">
    <property type="entry name" value="Sortase"/>
</dbReference>
<organism evidence="3 4">
    <name type="scientific">Streptomyces leeuwenhoekii</name>
    <dbReference type="NCBI Taxonomy" id="1437453"/>
    <lineage>
        <taxon>Bacteria</taxon>
        <taxon>Bacillati</taxon>
        <taxon>Actinomycetota</taxon>
        <taxon>Actinomycetes</taxon>
        <taxon>Kitasatosporales</taxon>
        <taxon>Streptomycetaceae</taxon>
        <taxon>Streptomyces</taxon>
    </lineage>
</organism>
<name>A0A0F7VN59_STRLW</name>
<evidence type="ECO:0000256" key="1">
    <source>
        <dbReference type="ARBA" id="ARBA00022801"/>
    </source>
</evidence>
<evidence type="ECO:0000313" key="4">
    <source>
        <dbReference type="Proteomes" id="UP000035016"/>
    </source>
</evidence>